<dbReference type="AlphaFoldDB" id="A0A9W8TWD1"/>
<evidence type="ECO:0000256" key="2">
    <source>
        <dbReference type="SAM" id="SignalP"/>
    </source>
</evidence>
<gene>
    <name evidence="3" type="ORF">DFH05DRAFT_1265354</name>
</gene>
<evidence type="ECO:0000313" key="4">
    <source>
        <dbReference type="Proteomes" id="UP001142393"/>
    </source>
</evidence>
<feature type="compositionally biased region" description="Polar residues" evidence="1">
    <location>
        <begin position="126"/>
        <end position="138"/>
    </location>
</feature>
<evidence type="ECO:0000313" key="3">
    <source>
        <dbReference type="EMBL" id="KAJ3742919.1"/>
    </source>
</evidence>
<dbReference type="EMBL" id="JANVFU010000009">
    <property type="protein sequence ID" value="KAJ3742919.1"/>
    <property type="molecule type" value="Genomic_DNA"/>
</dbReference>
<evidence type="ECO:0000256" key="1">
    <source>
        <dbReference type="SAM" id="MobiDB-lite"/>
    </source>
</evidence>
<feature type="signal peptide" evidence="2">
    <location>
        <begin position="1"/>
        <end position="17"/>
    </location>
</feature>
<feature type="region of interest" description="Disordered" evidence="1">
    <location>
        <begin position="53"/>
        <end position="173"/>
    </location>
</feature>
<keyword evidence="2" id="KW-0732">Signal</keyword>
<organism evidence="3 4">
    <name type="scientific">Lentinula detonsa</name>
    <dbReference type="NCBI Taxonomy" id="2804962"/>
    <lineage>
        <taxon>Eukaryota</taxon>
        <taxon>Fungi</taxon>
        <taxon>Dikarya</taxon>
        <taxon>Basidiomycota</taxon>
        <taxon>Agaricomycotina</taxon>
        <taxon>Agaricomycetes</taxon>
        <taxon>Agaricomycetidae</taxon>
        <taxon>Agaricales</taxon>
        <taxon>Marasmiineae</taxon>
        <taxon>Omphalotaceae</taxon>
        <taxon>Lentinula</taxon>
    </lineage>
</organism>
<protein>
    <submittedName>
        <fullName evidence="3">Uncharacterized protein</fullName>
    </submittedName>
</protein>
<comment type="caution">
    <text evidence="3">The sequence shown here is derived from an EMBL/GenBank/DDBJ whole genome shotgun (WGS) entry which is preliminary data.</text>
</comment>
<feature type="compositionally biased region" description="Basic and acidic residues" evidence="1">
    <location>
        <begin position="162"/>
        <end position="173"/>
    </location>
</feature>
<accession>A0A9W8TWD1</accession>
<feature type="chain" id="PRO_5040835085" evidence="2">
    <location>
        <begin position="18"/>
        <end position="173"/>
    </location>
</feature>
<proteinExistence type="predicted"/>
<feature type="compositionally biased region" description="Polar residues" evidence="1">
    <location>
        <begin position="65"/>
        <end position="83"/>
    </location>
</feature>
<reference evidence="3 4" key="1">
    <citation type="journal article" date="2023" name="Proc. Natl. Acad. Sci. U.S.A.">
        <title>A global phylogenomic analysis of the shiitake genus Lentinula.</title>
        <authorList>
            <person name="Sierra-Patev S."/>
            <person name="Min B."/>
            <person name="Naranjo-Ortiz M."/>
            <person name="Looney B."/>
            <person name="Konkel Z."/>
            <person name="Slot J.C."/>
            <person name="Sakamoto Y."/>
            <person name="Steenwyk J.L."/>
            <person name="Rokas A."/>
            <person name="Carro J."/>
            <person name="Camarero S."/>
            <person name="Ferreira P."/>
            <person name="Molpeceres G."/>
            <person name="Ruiz-Duenas F.J."/>
            <person name="Serrano A."/>
            <person name="Henrissat B."/>
            <person name="Drula E."/>
            <person name="Hughes K.W."/>
            <person name="Mata J.L."/>
            <person name="Ishikawa N.K."/>
            <person name="Vargas-Isla R."/>
            <person name="Ushijima S."/>
            <person name="Smith C.A."/>
            <person name="Donoghue J."/>
            <person name="Ahrendt S."/>
            <person name="Andreopoulos W."/>
            <person name="He G."/>
            <person name="LaButti K."/>
            <person name="Lipzen A."/>
            <person name="Ng V."/>
            <person name="Riley R."/>
            <person name="Sandor L."/>
            <person name="Barry K."/>
            <person name="Martinez A.T."/>
            <person name="Xiao Y."/>
            <person name="Gibbons J.G."/>
            <person name="Terashima K."/>
            <person name="Grigoriev I.V."/>
            <person name="Hibbett D."/>
        </authorList>
    </citation>
    <scope>NUCLEOTIDE SEQUENCE [LARGE SCALE GENOMIC DNA]</scope>
    <source>
        <strain evidence="3 4">TFB7810</strain>
    </source>
</reference>
<sequence length="173" mass="18057">MRFSGYLILGLVSAIYAVPLCVDEDNVGGVSGGMACLSMRGLPVGGRLDQKLVRRKGPGGESEQPLLSKTPSQASLNSGGSTNYDEEEKPDQAGAPAAAKRPMSLGFGESSSIHGGGDSDEDDSTPLINKPQSSTSKTGKPGFLSKWAQKAGIRKFTGPSLLRKEDKSSSQQL</sequence>
<keyword evidence="4" id="KW-1185">Reference proteome</keyword>
<name>A0A9W8TWD1_9AGAR</name>
<dbReference type="Proteomes" id="UP001142393">
    <property type="component" value="Unassembled WGS sequence"/>
</dbReference>